<accession>A0AAV2ILZ1</accession>
<evidence type="ECO:0000256" key="6">
    <source>
        <dbReference type="ARBA" id="ARBA00023136"/>
    </source>
</evidence>
<dbReference type="Pfam" id="PF07690">
    <property type="entry name" value="MFS_1"/>
    <property type="match status" value="1"/>
</dbReference>
<dbReference type="InterPro" id="IPR050382">
    <property type="entry name" value="MFS_Na/Anion_cotransporter"/>
</dbReference>
<evidence type="ECO:0000256" key="7">
    <source>
        <dbReference type="SAM" id="Phobius"/>
    </source>
</evidence>
<feature type="transmembrane region" description="Helical" evidence="7">
    <location>
        <begin position="227"/>
        <end position="247"/>
    </location>
</feature>
<evidence type="ECO:0000256" key="2">
    <source>
        <dbReference type="ARBA" id="ARBA00022448"/>
    </source>
</evidence>
<keyword evidence="5 7" id="KW-1133">Transmembrane helix</keyword>
<feature type="transmembrane region" description="Helical" evidence="7">
    <location>
        <begin position="133"/>
        <end position="152"/>
    </location>
</feature>
<protein>
    <recommendedName>
        <fullName evidence="8">Major facilitator superfamily (MFS) profile domain-containing protein</fullName>
    </recommendedName>
</protein>
<dbReference type="EMBL" id="CAXITT010001199">
    <property type="protein sequence ID" value="CAL1548159.1"/>
    <property type="molecule type" value="Genomic_DNA"/>
</dbReference>
<sequence>MAVDQRTMKATPLWNSARLSMAIFAFLGFLNFYSLRVNMSIAIVCMVNHTAIRHHDATNNTTNAIHQRGTAASCELNADPWNSSLASYSDEEDGELIWDKEGQGLIHSSLFWGYILTNLPGGILATRYSGKHVMGLSLLAAALLTLLVPVVARANIQGLMVLRFITGASQGFVSPAMQSLWTHWAPPLESSRLRSIGFAGSQLGKVITYPLTALLCQYGFDGGWPSIFYLQGLFGIVWYIAWTYAVYDSPAQHPRISGTERHYIESSLSGMVTTNKRLKTPWLAILKSMPVWAIFVAHTCCNWGEYTFLTNIPTYLKEVLHFDIKENGFLSAVPYIGFWLVITLSSFLADFVRSKNILSTTATRKVFNSIGKFVPAVLLIGLSFVGCSQWGLAVTLLTLGVSLTGFQYGGGLFTNVGDIAPSYGGVIYGVSNTIATIPGLLSPVAIALLTPDQTQEQWRGVFYLSAAIYVFGAVFYIVFSSGSLQPWAVDAAELHVSAREEELEEKVQLNETITNDRETMGQTECPRERRTVEC</sequence>
<reference evidence="9 10" key="1">
    <citation type="submission" date="2024-04" db="EMBL/GenBank/DDBJ databases">
        <authorList>
            <consortium name="Genoscope - CEA"/>
            <person name="William W."/>
        </authorList>
    </citation>
    <scope>NUCLEOTIDE SEQUENCE [LARGE SCALE GENOMIC DNA]</scope>
</reference>
<keyword evidence="2" id="KW-0813">Transport</keyword>
<evidence type="ECO:0000256" key="3">
    <source>
        <dbReference type="ARBA" id="ARBA00022692"/>
    </source>
</evidence>
<organism evidence="9 10">
    <name type="scientific">Lymnaea stagnalis</name>
    <name type="common">Great pond snail</name>
    <name type="synonym">Helix stagnalis</name>
    <dbReference type="NCBI Taxonomy" id="6523"/>
    <lineage>
        <taxon>Eukaryota</taxon>
        <taxon>Metazoa</taxon>
        <taxon>Spiralia</taxon>
        <taxon>Lophotrochozoa</taxon>
        <taxon>Mollusca</taxon>
        <taxon>Gastropoda</taxon>
        <taxon>Heterobranchia</taxon>
        <taxon>Euthyneura</taxon>
        <taxon>Panpulmonata</taxon>
        <taxon>Hygrophila</taxon>
        <taxon>Lymnaeoidea</taxon>
        <taxon>Lymnaeidae</taxon>
        <taxon>Lymnaea</taxon>
    </lineage>
</organism>
<dbReference type="PANTHER" id="PTHR11662:SF399">
    <property type="entry name" value="FI19708P1-RELATED"/>
    <property type="match status" value="1"/>
</dbReference>
<comment type="caution">
    <text evidence="9">The sequence shown here is derived from an EMBL/GenBank/DDBJ whole genome shotgun (WGS) entry which is preliminary data.</text>
</comment>
<feature type="transmembrane region" description="Helical" evidence="7">
    <location>
        <begin position="12"/>
        <end position="33"/>
    </location>
</feature>
<feature type="transmembrane region" description="Helical" evidence="7">
    <location>
        <begin position="426"/>
        <end position="449"/>
    </location>
</feature>
<dbReference type="GO" id="GO:0015293">
    <property type="term" value="F:symporter activity"/>
    <property type="evidence" value="ECO:0007669"/>
    <property type="project" value="UniProtKB-KW"/>
</dbReference>
<keyword evidence="10" id="KW-1185">Reference proteome</keyword>
<proteinExistence type="predicted"/>
<evidence type="ECO:0000313" key="9">
    <source>
        <dbReference type="EMBL" id="CAL1548159.1"/>
    </source>
</evidence>
<dbReference type="PANTHER" id="PTHR11662">
    <property type="entry name" value="SOLUTE CARRIER FAMILY 17"/>
    <property type="match status" value="1"/>
</dbReference>
<dbReference type="Proteomes" id="UP001497497">
    <property type="component" value="Unassembled WGS sequence"/>
</dbReference>
<feature type="transmembrane region" description="Helical" evidence="7">
    <location>
        <begin position="373"/>
        <end position="406"/>
    </location>
</feature>
<dbReference type="Gene3D" id="1.20.1250.20">
    <property type="entry name" value="MFS general substrate transporter like domains"/>
    <property type="match status" value="2"/>
</dbReference>
<dbReference type="FunFam" id="1.20.1250.20:FF:000003">
    <property type="entry name" value="Solute carrier family 17 member 3"/>
    <property type="match status" value="1"/>
</dbReference>
<feature type="transmembrane region" description="Helical" evidence="7">
    <location>
        <begin position="329"/>
        <end position="352"/>
    </location>
</feature>
<dbReference type="SUPFAM" id="SSF103473">
    <property type="entry name" value="MFS general substrate transporter"/>
    <property type="match status" value="1"/>
</dbReference>
<feature type="domain" description="Major facilitator superfamily (MFS) profile" evidence="8">
    <location>
        <begin position="20"/>
        <end position="484"/>
    </location>
</feature>
<evidence type="ECO:0000259" key="8">
    <source>
        <dbReference type="PROSITE" id="PS50850"/>
    </source>
</evidence>
<gene>
    <name evidence="9" type="ORF">GSLYS_00021476001</name>
</gene>
<dbReference type="PROSITE" id="PS50850">
    <property type="entry name" value="MFS"/>
    <property type="match status" value="1"/>
</dbReference>
<feature type="transmembrane region" description="Helical" evidence="7">
    <location>
        <begin position="461"/>
        <end position="479"/>
    </location>
</feature>
<dbReference type="GO" id="GO:0006820">
    <property type="term" value="P:monoatomic anion transport"/>
    <property type="evidence" value="ECO:0007669"/>
    <property type="project" value="TreeGrafter"/>
</dbReference>
<keyword evidence="6 7" id="KW-0472">Membrane</keyword>
<dbReference type="GO" id="GO:0016020">
    <property type="term" value="C:membrane"/>
    <property type="evidence" value="ECO:0007669"/>
    <property type="project" value="UniProtKB-SubCell"/>
</dbReference>
<evidence type="ECO:0000256" key="5">
    <source>
        <dbReference type="ARBA" id="ARBA00022989"/>
    </source>
</evidence>
<name>A0AAV2ILZ1_LYMST</name>
<evidence type="ECO:0000256" key="4">
    <source>
        <dbReference type="ARBA" id="ARBA00022847"/>
    </source>
</evidence>
<keyword evidence="3 7" id="KW-0812">Transmembrane</keyword>
<dbReference type="InterPro" id="IPR020846">
    <property type="entry name" value="MFS_dom"/>
</dbReference>
<evidence type="ECO:0000313" key="10">
    <source>
        <dbReference type="Proteomes" id="UP001497497"/>
    </source>
</evidence>
<keyword evidence="4" id="KW-0769">Symport</keyword>
<dbReference type="InterPro" id="IPR036259">
    <property type="entry name" value="MFS_trans_sf"/>
</dbReference>
<comment type="subcellular location">
    <subcellularLocation>
        <location evidence="1">Membrane</location>
        <topology evidence="1">Multi-pass membrane protein</topology>
    </subcellularLocation>
</comment>
<evidence type="ECO:0000256" key="1">
    <source>
        <dbReference type="ARBA" id="ARBA00004141"/>
    </source>
</evidence>
<dbReference type="CDD" id="cd17318">
    <property type="entry name" value="MFS_SLC17"/>
    <property type="match status" value="1"/>
</dbReference>
<dbReference type="InterPro" id="IPR011701">
    <property type="entry name" value="MFS"/>
</dbReference>
<dbReference type="AlphaFoldDB" id="A0AAV2ILZ1"/>